<reference evidence="3" key="1">
    <citation type="submission" date="2019-09" db="EMBL/GenBank/DDBJ databases">
        <title>Draft genome information of white flower Hibiscus syriacus.</title>
        <authorList>
            <person name="Kim Y.-M."/>
        </authorList>
    </citation>
    <scope>NUCLEOTIDE SEQUENCE [LARGE SCALE GENOMIC DNA]</scope>
    <source>
        <strain evidence="3">YM2019G1</strain>
    </source>
</reference>
<evidence type="ECO:0000259" key="2">
    <source>
        <dbReference type="SMART" id="SM00575"/>
    </source>
</evidence>
<dbReference type="SMART" id="SM00575">
    <property type="entry name" value="ZnF_PMZ"/>
    <property type="match status" value="1"/>
</dbReference>
<feature type="domain" description="Zinc finger PMZ-type" evidence="2">
    <location>
        <begin position="550"/>
        <end position="577"/>
    </location>
</feature>
<evidence type="ECO:0000313" key="4">
    <source>
        <dbReference type="Proteomes" id="UP000436088"/>
    </source>
</evidence>
<dbReference type="Pfam" id="PF10551">
    <property type="entry name" value="MULE"/>
    <property type="match status" value="1"/>
</dbReference>
<evidence type="ECO:0000256" key="1">
    <source>
        <dbReference type="SAM" id="MobiDB-lite"/>
    </source>
</evidence>
<dbReference type="EMBL" id="VEPZ02001276">
    <property type="protein sequence ID" value="KAE8682961.1"/>
    <property type="molecule type" value="Genomic_DNA"/>
</dbReference>
<dbReference type="Proteomes" id="UP000436088">
    <property type="component" value="Unassembled WGS sequence"/>
</dbReference>
<name>A0A6A2YU22_HIBSY</name>
<feature type="region of interest" description="Disordered" evidence="1">
    <location>
        <begin position="623"/>
        <end position="699"/>
    </location>
</feature>
<comment type="caution">
    <text evidence="3">The sequence shown here is derived from an EMBL/GenBank/DDBJ whole genome shotgun (WGS) entry which is preliminary data.</text>
</comment>
<organism evidence="3 4">
    <name type="scientific">Hibiscus syriacus</name>
    <name type="common">Rose of Sharon</name>
    <dbReference type="NCBI Taxonomy" id="106335"/>
    <lineage>
        <taxon>Eukaryota</taxon>
        <taxon>Viridiplantae</taxon>
        <taxon>Streptophyta</taxon>
        <taxon>Embryophyta</taxon>
        <taxon>Tracheophyta</taxon>
        <taxon>Spermatophyta</taxon>
        <taxon>Magnoliopsida</taxon>
        <taxon>eudicotyledons</taxon>
        <taxon>Gunneridae</taxon>
        <taxon>Pentapetalae</taxon>
        <taxon>rosids</taxon>
        <taxon>malvids</taxon>
        <taxon>Malvales</taxon>
        <taxon>Malvaceae</taxon>
        <taxon>Malvoideae</taxon>
        <taxon>Hibiscus</taxon>
    </lineage>
</organism>
<proteinExistence type="predicted"/>
<dbReference type="GO" id="GO:0008270">
    <property type="term" value="F:zinc ion binding"/>
    <property type="evidence" value="ECO:0007669"/>
    <property type="project" value="InterPro"/>
</dbReference>
<dbReference type="InterPro" id="IPR006564">
    <property type="entry name" value="Znf_PMZ"/>
</dbReference>
<dbReference type="InterPro" id="IPR018289">
    <property type="entry name" value="MULE_transposase_dom"/>
</dbReference>
<accession>A0A6A2YU22</accession>
<feature type="compositionally biased region" description="Basic and acidic residues" evidence="1">
    <location>
        <begin position="623"/>
        <end position="657"/>
    </location>
</feature>
<keyword evidence="4" id="KW-1185">Reference proteome</keyword>
<protein>
    <submittedName>
        <fullName evidence="3">Transducin/WD40 repeat-like superfamily protein, putative isoform 2</fullName>
    </submittedName>
</protein>
<dbReference type="PANTHER" id="PTHR31973:SF185">
    <property type="entry name" value="TRANSPOSASE, MUDR, PLANT, MULE TRANSPOSASE DOMAIN-CONTAINING PROTEIN"/>
    <property type="match status" value="1"/>
</dbReference>
<evidence type="ECO:0000313" key="3">
    <source>
        <dbReference type="EMBL" id="KAE8682961.1"/>
    </source>
</evidence>
<gene>
    <name evidence="3" type="ORF">F3Y22_tig00111231pilonHSYRG00065</name>
</gene>
<feature type="compositionally biased region" description="Low complexity" evidence="1">
    <location>
        <begin position="670"/>
        <end position="691"/>
    </location>
</feature>
<sequence>MAIFICGIFEVEEHLLLFNVIMRVLNSGRDRKSAREIAVALLSDILAIPAIAPSIAAIAVGHPPLLSLKLASMLSKIGSLKAQSDIVPKEIHSIDLDPSCPYQLAFHLDDGWSGVLNIYNLRVTHVHCPPPAWLTGASISSDLLYLRKPSWLPASSIYAVGSSYDTGIHILDFYPDTSSPSHVDYNEHAESLSEMNRQTKKNIFVPLSEGVTACASHPLNGTIIAGTKLDDDEPTEKIVSTSQYLKFDLGQYPDFDLGQYSDFDDFSEEETDLACNDFDIGQYPNFDDETAVAEEDVVDDNEEEVTIVYRGHEIMTDMNARFKISISYSQVWRAKCYALKLLRGSPKASFAQLPAYCHNLKLKNPGSVTHIKTDRDVRFELLFIAIGAAIRSFINCMRLIIIVDGAHLKGRYLGVNLLAVAMDANNEILSIAYGVGKSETSDSWTWFMGYFRDCIGPISNLTIISDRANSIDNVVRCFPDAFHGLCGVHLYKNIKSRPAGTLEHRVTPWTEKKITKRVVKSTSWRVEPCSNTLFKVLDNNLNGLVDLNAKTCSCMKWKTSGYLYDHVIKVSLHLNQDDSSAYAMDYYTTEVYRQTYGEIVYPIPHPSEWDIPDDLQTVLLPAMDRRLPGRPKSHDRIPSKGEEKKRSTCSRCKESGHTRLTCGSPVPSQSSFSLPKYGSSSKSQSQPASPFGTINLGDF</sequence>
<dbReference type="AlphaFoldDB" id="A0A6A2YU22"/>
<dbReference type="PANTHER" id="PTHR31973">
    <property type="entry name" value="POLYPROTEIN, PUTATIVE-RELATED"/>
    <property type="match status" value="1"/>
</dbReference>